<dbReference type="GO" id="GO:0005634">
    <property type="term" value="C:nucleus"/>
    <property type="evidence" value="ECO:0007669"/>
    <property type="project" value="UniProtKB-SubCell"/>
</dbReference>
<dbReference type="InterPro" id="IPR036987">
    <property type="entry name" value="SRA-YDG_sf"/>
</dbReference>
<proteinExistence type="predicted"/>
<evidence type="ECO:0000256" key="2">
    <source>
        <dbReference type="ARBA" id="ARBA00023242"/>
    </source>
</evidence>
<evidence type="ECO:0000256" key="1">
    <source>
        <dbReference type="ARBA" id="ARBA00004584"/>
    </source>
</evidence>
<dbReference type="Pfam" id="PF02182">
    <property type="entry name" value="SAD_SRA"/>
    <property type="match status" value="1"/>
</dbReference>
<evidence type="ECO:0000259" key="5">
    <source>
        <dbReference type="PROSITE" id="PS51015"/>
    </source>
</evidence>
<evidence type="ECO:0000256" key="3">
    <source>
        <dbReference type="PROSITE-ProRule" id="PRU00358"/>
    </source>
</evidence>
<protein>
    <recommendedName>
        <fullName evidence="5">YDG domain-containing protein</fullName>
    </recommendedName>
</protein>
<dbReference type="GO" id="GO:0042054">
    <property type="term" value="F:histone methyltransferase activity"/>
    <property type="evidence" value="ECO:0007669"/>
    <property type="project" value="TreeGrafter"/>
</dbReference>
<accession>A0A6A6MT61</accession>
<reference evidence="6 7" key="1">
    <citation type="journal article" date="2020" name="Mol. Plant">
        <title>The Chromosome-Based Rubber Tree Genome Provides New Insights into Spurge Genome Evolution and Rubber Biosynthesis.</title>
        <authorList>
            <person name="Liu J."/>
            <person name="Shi C."/>
            <person name="Shi C.C."/>
            <person name="Li W."/>
            <person name="Zhang Q.J."/>
            <person name="Zhang Y."/>
            <person name="Li K."/>
            <person name="Lu H.F."/>
            <person name="Shi C."/>
            <person name="Zhu S.T."/>
            <person name="Xiao Z.Y."/>
            <person name="Nan H."/>
            <person name="Yue Y."/>
            <person name="Zhu X.G."/>
            <person name="Wu Y."/>
            <person name="Hong X.N."/>
            <person name="Fan G.Y."/>
            <person name="Tong Y."/>
            <person name="Zhang D."/>
            <person name="Mao C.L."/>
            <person name="Liu Y.L."/>
            <person name="Hao S.J."/>
            <person name="Liu W.Q."/>
            <person name="Lv M.Q."/>
            <person name="Zhang H.B."/>
            <person name="Liu Y."/>
            <person name="Hu-Tang G.R."/>
            <person name="Wang J.P."/>
            <person name="Wang J.H."/>
            <person name="Sun Y.H."/>
            <person name="Ni S.B."/>
            <person name="Chen W.B."/>
            <person name="Zhang X.C."/>
            <person name="Jiao Y.N."/>
            <person name="Eichler E.E."/>
            <person name="Li G.H."/>
            <person name="Liu X."/>
            <person name="Gao L.Z."/>
        </authorList>
    </citation>
    <scope>NUCLEOTIDE SEQUENCE [LARGE SCALE GENOMIC DNA]</scope>
    <source>
        <strain evidence="7">cv. GT1</strain>
        <tissue evidence="6">Leaf</tissue>
    </source>
</reference>
<feature type="region of interest" description="Disordered" evidence="4">
    <location>
        <begin position="299"/>
        <end position="319"/>
    </location>
</feature>
<feature type="domain" description="YDG" evidence="5">
    <location>
        <begin position="238"/>
        <end position="341"/>
    </location>
</feature>
<evidence type="ECO:0000256" key="4">
    <source>
        <dbReference type="SAM" id="MobiDB-lite"/>
    </source>
</evidence>
<comment type="subcellular location">
    <subcellularLocation>
        <location evidence="1">Chromosome</location>
        <location evidence="1">Centromere</location>
    </subcellularLocation>
    <subcellularLocation>
        <location evidence="3">Nucleus</location>
    </subcellularLocation>
</comment>
<dbReference type="PANTHER" id="PTHR45660">
    <property type="entry name" value="HISTONE-LYSINE N-METHYLTRANSFERASE SETMAR"/>
    <property type="match status" value="1"/>
</dbReference>
<evidence type="ECO:0000313" key="6">
    <source>
        <dbReference type="EMBL" id="KAF2315119.1"/>
    </source>
</evidence>
<dbReference type="Proteomes" id="UP000467840">
    <property type="component" value="Chromosome 15"/>
</dbReference>
<dbReference type="InterPro" id="IPR015947">
    <property type="entry name" value="PUA-like_sf"/>
</dbReference>
<feature type="region of interest" description="Disordered" evidence="4">
    <location>
        <begin position="125"/>
        <end position="154"/>
    </location>
</feature>
<gene>
    <name evidence="6" type="ORF">GH714_038190</name>
</gene>
<dbReference type="PANTHER" id="PTHR45660:SF46">
    <property type="entry name" value="HISTONE-LYSINE N-METHYLTRANSFERASE, H3 LYSINE-9 SPECIFIC SUVH6"/>
    <property type="match status" value="1"/>
</dbReference>
<dbReference type="InterPro" id="IPR003105">
    <property type="entry name" value="SRA_YDG"/>
</dbReference>
<comment type="caution">
    <text evidence="6">The sequence shown here is derived from an EMBL/GenBank/DDBJ whole genome shotgun (WGS) entry which is preliminary data.</text>
</comment>
<sequence>MKEGANMLAFTKNKNFGKEKSFVEEELMKCVVKTDVRQMGDNVLNGDAHKYRLERNVSGKRSIGGLEDNLEMAFTFKMEKKSSGRKLLDLSGYTNTMLEEGTEDLDLELDRVVVQGLVAVGNDPWRQGKMAHKPNNLAGGTHMKRKKKNSSRSSKAYQGIGEVVAWDAEDDVKHGGESNDFQLVRRSYNFNVTLPPSCPSSLSGKGNGNDAFVTRNKVRETLRLFQVVYRKLVKGRGKVEECVGVGDEFQYRVELNIIGLHRPTQGGIDFVKEGETFLATSIVASGGYDDDLDDSDVLINTGSGGNMKDGDKGPEDQKLERGNLALKNSMDAQNPVEGHSW</sequence>
<organism evidence="6 7">
    <name type="scientific">Hevea brasiliensis</name>
    <name type="common">Para rubber tree</name>
    <name type="synonym">Siphonia brasiliensis</name>
    <dbReference type="NCBI Taxonomy" id="3981"/>
    <lineage>
        <taxon>Eukaryota</taxon>
        <taxon>Viridiplantae</taxon>
        <taxon>Streptophyta</taxon>
        <taxon>Embryophyta</taxon>
        <taxon>Tracheophyta</taxon>
        <taxon>Spermatophyta</taxon>
        <taxon>Magnoliopsida</taxon>
        <taxon>eudicotyledons</taxon>
        <taxon>Gunneridae</taxon>
        <taxon>Pentapetalae</taxon>
        <taxon>rosids</taxon>
        <taxon>fabids</taxon>
        <taxon>Malpighiales</taxon>
        <taxon>Euphorbiaceae</taxon>
        <taxon>Crotonoideae</taxon>
        <taxon>Micrandreae</taxon>
        <taxon>Hevea</taxon>
    </lineage>
</organism>
<dbReference type="InterPro" id="IPR051357">
    <property type="entry name" value="H3K9_HMTase_SUVAR3-9"/>
</dbReference>
<evidence type="ECO:0000313" key="7">
    <source>
        <dbReference type="Proteomes" id="UP000467840"/>
    </source>
</evidence>
<dbReference type="EMBL" id="JAAGAX010000005">
    <property type="protein sequence ID" value="KAF2315119.1"/>
    <property type="molecule type" value="Genomic_DNA"/>
</dbReference>
<dbReference type="Gene3D" id="2.30.280.10">
    <property type="entry name" value="SRA-YDG"/>
    <property type="match status" value="1"/>
</dbReference>
<dbReference type="AlphaFoldDB" id="A0A6A6MT61"/>
<keyword evidence="7" id="KW-1185">Reference proteome</keyword>
<feature type="compositionally biased region" description="Basic and acidic residues" evidence="4">
    <location>
        <begin position="308"/>
        <end position="319"/>
    </location>
</feature>
<dbReference type="SMART" id="SM00466">
    <property type="entry name" value="SRA"/>
    <property type="match status" value="1"/>
</dbReference>
<name>A0A6A6MT61_HEVBR</name>
<dbReference type="GO" id="GO:0003690">
    <property type="term" value="F:double-stranded DNA binding"/>
    <property type="evidence" value="ECO:0007669"/>
    <property type="project" value="TreeGrafter"/>
</dbReference>
<keyword evidence="2 3" id="KW-0539">Nucleus</keyword>
<dbReference type="GO" id="GO:0000775">
    <property type="term" value="C:chromosome, centromeric region"/>
    <property type="evidence" value="ECO:0007669"/>
    <property type="project" value="UniProtKB-SubCell"/>
</dbReference>
<dbReference type="PROSITE" id="PS51015">
    <property type="entry name" value="YDG"/>
    <property type="match status" value="1"/>
</dbReference>
<dbReference type="SUPFAM" id="SSF88697">
    <property type="entry name" value="PUA domain-like"/>
    <property type="match status" value="1"/>
</dbReference>